<organism evidence="1 2">
    <name type="scientific">Geofilum rubicundum JCM 15548</name>
    <dbReference type="NCBI Taxonomy" id="1236989"/>
    <lineage>
        <taxon>Bacteria</taxon>
        <taxon>Pseudomonadati</taxon>
        <taxon>Bacteroidota</taxon>
        <taxon>Bacteroidia</taxon>
        <taxon>Marinilabiliales</taxon>
        <taxon>Marinilabiliaceae</taxon>
        <taxon>Geofilum</taxon>
    </lineage>
</organism>
<dbReference type="Proteomes" id="UP000032900">
    <property type="component" value="Unassembled WGS sequence"/>
</dbReference>
<protein>
    <submittedName>
        <fullName evidence="1">Uncharacterized protein</fullName>
    </submittedName>
</protein>
<dbReference type="AlphaFoldDB" id="A0A0E9M2P2"/>
<keyword evidence="2" id="KW-1185">Reference proteome</keyword>
<gene>
    <name evidence="1" type="ORF">JCM15548_14197</name>
</gene>
<proteinExistence type="predicted"/>
<evidence type="ECO:0000313" key="1">
    <source>
        <dbReference type="EMBL" id="GAO31799.1"/>
    </source>
</evidence>
<reference evidence="1 2" key="1">
    <citation type="journal article" date="2015" name="Microbes Environ.">
        <title>Distribution and evolution of nitrogen fixation genes in the phylum bacteroidetes.</title>
        <authorList>
            <person name="Inoue J."/>
            <person name="Oshima K."/>
            <person name="Suda W."/>
            <person name="Sakamoto M."/>
            <person name="Iino T."/>
            <person name="Noda S."/>
            <person name="Hongoh Y."/>
            <person name="Hattori M."/>
            <person name="Ohkuma M."/>
        </authorList>
    </citation>
    <scope>NUCLEOTIDE SEQUENCE [LARGE SCALE GENOMIC DNA]</scope>
    <source>
        <strain evidence="1">JCM 15548</strain>
    </source>
</reference>
<name>A0A0E9M2P2_9BACT</name>
<comment type="caution">
    <text evidence="1">The sequence shown here is derived from an EMBL/GenBank/DDBJ whole genome shotgun (WGS) entry which is preliminary data.</text>
</comment>
<dbReference type="EMBL" id="BAZW01000062">
    <property type="protein sequence ID" value="GAO31799.1"/>
    <property type="molecule type" value="Genomic_DNA"/>
</dbReference>
<accession>A0A0E9M2P2</accession>
<sequence length="63" mass="7416">MYPNNILQMYDYFLQKLTVTSKKNPPILKKWLTDFLNPCVEYIFPTYIGTESFLILLSSEGSF</sequence>
<evidence type="ECO:0000313" key="2">
    <source>
        <dbReference type="Proteomes" id="UP000032900"/>
    </source>
</evidence>
<dbReference type="STRING" id="1236989.JCM15548_14197"/>